<feature type="region of interest" description="Disordered" evidence="2">
    <location>
        <begin position="350"/>
        <end position="410"/>
    </location>
</feature>
<dbReference type="Gene3D" id="1.10.555.10">
    <property type="entry name" value="Rho GTPase activation protein"/>
    <property type="match status" value="1"/>
</dbReference>
<evidence type="ECO:0000256" key="2">
    <source>
        <dbReference type="SAM" id="MobiDB-lite"/>
    </source>
</evidence>
<feature type="coiled-coil region" evidence="1">
    <location>
        <begin position="586"/>
        <end position="644"/>
    </location>
</feature>
<dbReference type="InterPro" id="IPR008936">
    <property type="entry name" value="Rho_GTPase_activation_prot"/>
</dbReference>
<evidence type="ECO:0000256" key="1">
    <source>
        <dbReference type="SAM" id="Coils"/>
    </source>
</evidence>
<dbReference type="InterPro" id="IPR059029">
    <property type="entry name" value="FAM13A_dom"/>
</dbReference>
<evidence type="ECO:0000313" key="4">
    <source>
        <dbReference type="EMBL" id="CAD9671613.1"/>
    </source>
</evidence>
<feature type="region of interest" description="Disordered" evidence="2">
    <location>
        <begin position="472"/>
        <end position="502"/>
    </location>
</feature>
<dbReference type="PROSITE" id="PS50238">
    <property type="entry name" value="RHOGAP"/>
    <property type="match status" value="1"/>
</dbReference>
<reference evidence="4" key="1">
    <citation type="submission" date="2021-01" db="EMBL/GenBank/DDBJ databases">
        <authorList>
            <person name="Corre E."/>
            <person name="Pelletier E."/>
            <person name="Niang G."/>
            <person name="Scheremetjew M."/>
            <person name="Finn R."/>
            <person name="Kale V."/>
            <person name="Holt S."/>
            <person name="Cochrane G."/>
            <person name="Meng A."/>
            <person name="Brown T."/>
            <person name="Cohen L."/>
        </authorList>
    </citation>
    <scope>NUCLEOTIDE SEQUENCE</scope>
    <source>
        <strain evidence="4">NY070348D</strain>
    </source>
</reference>
<evidence type="ECO:0000259" key="3">
    <source>
        <dbReference type="PROSITE" id="PS50238"/>
    </source>
</evidence>
<feature type="compositionally biased region" description="Basic and acidic residues" evidence="2">
    <location>
        <begin position="482"/>
        <end position="492"/>
    </location>
</feature>
<feature type="domain" description="Rho-GAP" evidence="3">
    <location>
        <begin position="19"/>
        <end position="220"/>
    </location>
</feature>
<sequence length="649" mass="73980">MVKMDDEAKTYFVLEKCVAALDTLEPVSIPGLISPQIPLTEVVTLHNEVLAHYEACSEDSKRESKLGDIKDIFSEQTDPALIASVLWLHLRRRYEPLLPFTMFDELVDLVQSCVPLKNHTDALSKAYIESVIYSFQLEDLERIVLALPVHSRKNAKLVFGFVSNLLNMSELVTPLGVSNVVTPIICRPKDTAFMSIRHRKGIVFARLVIRLMFENFGCLEPMFDSEAPPPNRRTTVGSLNNHVPNLSMKLLPQQAVQSKDIPVSPPGTLEEGSESQPSSNDPGNHELMHALEVQVNEEAASPTSRQQKGPKKQHLQNEKFACLLQSSIQYACRGGGDWLAFTKGHIKDQVGDPVKTPESTKFPCPSPHRSPTKLSKRFHRGDGKEERDEEITEPDDSNTDMDIDNEDEEDNAINDNNKVLTTQHSLQHLKKAVSKKMSRSTSEGLLPWTAQQSDSPTNTISGIHQRINKAFEKGLSGSGNSEEERTEAKLEMDIDSDQDNQQRRDELLQNLETEKRSLKQKLKQFDEDFEKAHGRRPNRVEKEPIRNLYEEYNALKLKILFLGQQVKGKKQIEHPTNKQTARKPTMESLMREKRLLQGKLRAFERTFEEENSRKIKYAKDIQGYEAEYKRYKELKEQLTDLKQNIFTKN</sequence>
<dbReference type="InterPro" id="IPR000198">
    <property type="entry name" value="RhoGAP_dom"/>
</dbReference>
<protein>
    <recommendedName>
        <fullName evidence="3">Rho-GAP domain-containing protein</fullName>
    </recommendedName>
</protein>
<dbReference type="AlphaFoldDB" id="A0A7S2RJ73"/>
<proteinExistence type="predicted"/>
<accession>A0A7S2RJ73</accession>
<dbReference type="Gene3D" id="1.10.10.1460">
    <property type="match status" value="1"/>
</dbReference>
<name>A0A7S2RJ73_9STRA</name>
<dbReference type="SUPFAM" id="SSF48350">
    <property type="entry name" value="GTPase activation domain, GAP"/>
    <property type="match status" value="1"/>
</dbReference>
<organism evidence="4">
    <name type="scientific">Mucochytrium quahogii</name>
    <dbReference type="NCBI Taxonomy" id="96639"/>
    <lineage>
        <taxon>Eukaryota</taxon>
        <taxon>Sar</taxon>
        <taxon>Stramenopiles</taxon>
        <taxon>Bigyra</taxon>
        <taxon>Labyrinthulomycetes</taxon>
        <taxon>Thraustochytrida</taxon>
        <taxon>Thraustochytriidae</taxon>
        <taxon>Mucochytrium</taxon>
    </lineage>
</organism>
<feature type="compositionally biased region" description="Acidic residues" evidence="2">
    <location>
        <begin position="387"/>
        <end position="410"/>
    </location>
</feature>
<dbReference type="EMBL" id="HBHK01006063">
    <property type="protein sequence ID" value="CAD9671613.1"/>
    <property type="molecule type" value="Transcribed_RNA"/>
</dbReference>
<dbReference type="Pfam" id="PF26116">
    <property type="entry name" value="FAM13A"/>
    <property type="match status" value="2"/>
</dbReference>
<feature type="compositionally biased region" description="Basic residues" evidence="2">
    <location>
        <begin position="370"/>
        <end position="379"/>
    </location>
</feature>
<feature type="region of interest" description="Disordered" evidence="2">
    <location>
        <begin position="255"/>
        <end position="285"/>
    </location>
</feature>
<keyword evidence="1" id="KW-0175">Coiled coil</keyword>
<gene>
    <name evidence="4" type="ORF">QSP1433_LOCUS3626</name>
</gene>
<dbReference type="GO" id="GO:0007165">
    <property type="term" value="P:signal transduction"/>
    <property type="evidence" value="ECO:0007669"/>
    <property type="project" value="InterPro"/>
</dbReference>